<keyword evidence="1" id="KW-0472">Membrane</keyword>
<dbReference type="PANTHER" id="PTHR23028">
    <property type="entry name" value="ACETYLTRANSFERASE"/>
    <property type="match status" value="1"/>
</dbReference>
<name>A0ABY5X420_LEICA</name>
<evidence type="ECO:0000256" key="1">
    <source>
        <dbReference type="SAM" id="Phobius"/>
    </source>
</evidence>
<feature type="transmembrane region" description="Helical" evidence="1">
    <location>
        <begin position="284"/>
        <end position="302"/>
    </location>
</feature>
<feature type="transmembrane region" description="Helical" evidence="1">
    <location>
        <begin position="12"/>
        <end position="31"/>
    </location>
</feature>
<feature type="transmembrane region" description="Helical" evidence="1">
    <location>
        <begin position="85"/>
        <end position="110"/>
    </location>
</feature>
<proteinExistence type="predicted"/>
<keyword evidence="1" id="KW-1133">Transmembrane helix</keyword>
<dbReference type="GO" id="GO:0016746">
    <property type="term" value="F:acyltransferase activity"/>
    <property type="evidence" value="ECO:0007669"/>
    <property type="project" value="UniProtKB-KW"/>
</dbReference>
<geneLocation type="plasmid" evidence="3 4">
    <name>unnamed5</name>
</geneLocation>
<evidence type="ECO:0000313" key="4">
    <source>
        <dbReference type="Proteomes" id="UP001058184"/>
    </source>
</evidence>
<feature type="transmembrane region" description="Helical" evidence="1">
    <location>
        <begin position="339"/>
        <end position="359"/>
    </location>
</feature>
<dbReference type="InterPro" id="IPR050879">
    <property type="entry name" value="Acyltransferase_3"/>
</dbReference>
<feature type="transmembrane region" description="Helical" evidence="1">
    <location>
        <begin position="149"/>
        <end position="167"/>
    </location>
</feature>
<protein>
    <submittedName>
        <fullName evidence="3">Acyltransferase</fullName>
    </submittedName>
</protein>
<feature type="transmembrane region" description="Helical" evidence="1">
    <location>
        <begin position="256"/>
        <end position="272"/>
    </location>
</feature>
<keyword evidence="1" id="KW-0812">Transmembrane</keyword>
<organism evidence="3 4">
    <name type="scientific">Leisingera caerulea</name>
    <name type="common">Phaeobacter caeruleus</name>
    <dbReference type="NCBI Taxonomy" id="506591"/>
    <lineage>
        <taxon>Bacteria</taxon>
        <taxon>Pseudomonadati</taxon>
        <taxon>Pseudomonadota</taxon>
        <taxon>Alphaproteobacteria</taxon>
        <taxon>Rhodobacterales</taxon>
        <taxon>Roseobacteraceae</taxon>
        <taxon>Leisingera</taxon>
    </lineage>
</organism>
<gene>
    <name evidence="3" type="ORF">K3722_21545</name>
</gene>
<evidence type="ECO:0000313" key="3">
    <source>
        <dbReference type="EMBL" id="UWQ61088.1"/>
    </source>
</evidence>
<keyword evidence="3" id="KW-0012">Acyltransferase</keyword>
<accession>A0ABY5X420</accession>
<feature type="transmembrane region" description="Helical" evidence="1">
    <location>
        <begin position="174"/>
        <end position="191"/>
    </location>
</feature>
<feature type="domain" description="Acyltransferase 3" evidence="2">
    <location>
        <begin position="13"/>
        <end position="355"/>
    </location>
</feature>
<dbReference type="RefSeq" id="WP_259969810.1">
    <property type="nucleotide sequence ID" value="NZ_CP081083.1"/>
</dbReference>
<keyword evidence="4" id="KW-1185">Reference proteome</keyword>
<sequence>MSSSSARPYYPTLDSLRGICAVLVALFHLRANSHFELLPLVRNGWLFVDFFFVLSGFVIAENYRGRLSTGEVTIRRFIWLRLARLYPLHLFMLLMFIATEYALSAVHAAMRSGVREPFTGSRSLDLLPENLLLLQSFGFSGMLSWNGPAWSISAEFWTYCLFALLFAAGALSRAAWFALCLAGAPLAIFALHGPSIALEADGGILRCLFGFGAGVLLSRLRWPQSLPQSVCTYGELPVALLMLAFVNYAPGWDLTLAAPMIFAAVVTVFAQGSGPLSRHLGGEIFLFLGMLSYSIYMVHIYVHARFKNAGVLAEKFTGVPLFLDAERALFGATLWAGDIFVAAMLITTIAVSFATWKLIEKPGQAVMLGVNKKSSRTVSRGSSN</sequence>
<keyword evidence="3" id="KW-0808">Transferase</keyword>
<feature type="transmembrane region" description="Helical" evidence="1">
    <location>
        <begin position="43"/>
        <end position="64"/>
    </location>
</feature>
<reference evidence="3" key="1">
    <citation type="submission" date="2021-08" db="EMBL/GenBank/DDBJ databases">
        <authorList>
            <person name="Nwanade C."/>
            <person name="Wang M."/>
            <person name="Masoudi A."/>
            <person name="Yu Z."/>
            <person name="Liu J."/>
        </authorList>
    </citation>
    <scope>NUCLEOTIDE SEQUENCE</scope>
    <source>
        <strain evidence="3">S141</strain>
        <plasmid evidence="3">unnamed5</plasmid>
    </source>
</reference>
<dbReference type="Proteomes" id="UP001058184">
    <property type="component" value="Plasmid unnamed5"/>
</dbReference>
<dbReference type="EMBL" id="CP081083">
    <property type="protein sequence ID" value="UWQ61088.1"/>
    <property type="molecule type" value="Genomic_DNA"/>
</dbReference>
<dbReference type="PANTHER" id="PTHR23028:SF131">
    <property type="entry name" value="BLR2367 PROTEIN"/>
    <property type="match status" value="1"/>
</dbReference>
<keyword evidence="3" id="KW-0614">Plasmid</keyword>
<evidence type="ECO:0000259" key="2">
    <source>
        <dbReference type="Pfam" id="PF01757"/>
    </source>
</evidence>
<dbReference type="InterPro" id="IPR002656">
    <property type="entry name" value="Acyl_transf_3_dom"/>
</dbReference>
<dbReference type="Pfam" id="PF01757">
    <property type="entry name" value="Acyl_transf_3"/>
    <property type="match status" value="1"/>
</dbReference>